<accession>A0ABT7JGJ9</accession>
<dbReference type="RefSeq" id="WP_285522278.1">
    <property type="nucleotide sequence ID" value="NZ_JASNGB010000035.1"/>
</dbReference>
<dbReference type="EMBL" id="JASNGB010000035">
    <property type="protein sequence ID" value="MDL2343712.1"/>
    <property type="molecule type" value="Genomic_DNA"/>
</dbReference>
<evidence type="ECO:0008006" key="3">
    <source>
        <dbReference type="Google" id="ProtNLM"/>
    </source>
</evidence>
<feature type="non-terminal residue" evidence="1">
    <location>
        <position position="1"/>
    </location>
</feature>
<gene>
    <name evidence="1" type="ORF">QOL99_06050</name>
</gene>
<comment type="caution">
    <text evidence="1">The sequence shown here is derived from an EMBL/GenBank/DDBJ whole genome shotgun (WGS) entry which is preliminary data.</text>
</comment>
<sequence length="261" mass="28117">LPPLPLSSPESRKSLLQLPLPGDLPTSLAFRPRPGEPWALDPVYARGFRDKAAPSDLAREFVRSKGGRCEGCGLRRGSLYRAELYDAQGRLVRVERRVSRGGQAAHRGNDPSRCRPEDLICLCPICHGHADAVHRWSAAALTRAADPLGTRLTRVSRDQWLSRGREAVRQGGLPALGVGGADLLVAHGLDLGLPATPPSLRCLVPELTGVPEADLRAVIGAALVRLRMRGLLAREGDRLQRPLCLPAAVTETPPDPRRPGG</sequence>
<name>A0ABT7JGJ9_9DEIO</name>
<keyword evidence="2" id="KW-1185">Reference proteome</keyword>
<organism evidence="1 2">
    <name type="scientific">Deinococcus rhizophilus</name>
    <dbReference type="NCBI Taxonomy" id="3049544"/>
    <lineage>
        <taxon>Bacteria</taxon>
        <taxon>Thermotogati</taxon>
        <taxon>Deinococcota</taxon>
        <taxon>Deinococci</taxon>
        <taxon>Deinococcales</taxon>
        <taxon>Deinococcaceae</taxon>
        <taxon>Deinococcus</taxon>
    </lineage>
</organism>
<dbReference type="Proteomes" id="UP001302059">
    <property type="component" value="Unassembled WGS sequence"/>
</dbReference>
<evidence type="ECO:0000313" key="2">
    <source>
        <dbReference type="Proteomes" id="UP001302059"/>
    </source>
</evidence>
<evidence type="ECO:0000313" key="1">
    <source>
        <dbReference type="EMBL" id="MDL2343712.1"/>
    </source>
</evidence>
<reference evidence="1 2" key="1">
    <citation type="submission" date="2023-05" db="EMBL/GenBank/DDBJ databases">
        <authorList>
            <person name="Gao F."/>
        </authorList>
    </citation>
    <scope>NUCLEOTIDE SEQUENCE [LARGE SCALE GENOMIC DNA]</scope>
    <source>
        <strain evidence="1 2">MIMF12</strain>
    </source>
</reference>
<proteinExistence type="predicted"/>
<protein>
    <recommendedName>
        <fullName evidence="3">HNH endonuclease</fullName>
    </recommendedName>
</protein>